<name>A0A6J5ZFT9_9ZZZZ</name>
<dbReference type="EMBL" id="CAESAO010000026">
    <property type="protein sequence ID" value="CAB4339579.1"/>
    <property type="molecule type" value="Genomic_DNA"/>
</dbReference>
<evidence type="ECO:0000313" key="1">
    <source>
        <dbReference type="EMBL" id="CAB4339579.1"/>
    </source>
</evidence>
<dbReference type="Gene3D" id="3.40.50.1820">
    <property type="entry name" value="alpha/beta hydrolase"/>
    <property type="match status" value="1"/>
</dbReference>
<protein>
    <submittedName>
        <fullName evidence="1">Unannotated protein</fullName>
    </submittedName>
</protein>
<dbReference type="SUPFAM" id="SSF53474">
    <property type="entry name" value="alpha/beta-Hydrolases"/>
    <property type="match status" value="1"/>
</dbReference>
<gene>
    <name evidence="1" type="ORF">UFOPK3522_00468</name>
</gene>
<sequence>MKKLVVTLTVVVCSLTAFSGVAAAKSTCDPLDKRDCLLPWPSNHFTVKDSHTATGLRLDLSAPLMPKNTVGVPAFPADINHSDGFGPGSGMLTYVEGLDLVKTGAVPITNIGAYTAKNAPIIVIDALTGKRQMIWAELDSNPDNEARTSGLLMIHPAVNLREGRRYIVALRNLKNAAGATIPAGAAFKSLRDGKASGAVASRAKDYKSIFASLKKAGVDRKSLYLAWDFTVASEANLTERSLAMRDEAFAALGDKTMADQKVQGSAPKFTIDSTTDYTATENANTARRVEGTLTVPCYLNSANCAPGGSFTYRAQKGKRTAWIPKQNGTMTAKFYCAVPRAALTTPGRPVVYGHGLLGNPRESFGESNQLISQTYDIVFCATREIGMADEDVLNAITLLGDMSKFASFPDRLQQGMLNGLMLGRAMLHKQGFAANPAFQNAAGQSMINTAKVFYNGNSQGGIQGPAITALAPDFTRAVFGVPGINYSLLLPRSVDFDEYELIFKPAYPSRLTRQVILNVVQNLWDRGEGNGYALHTTDDPLPNTPKHQVLLEAVIGDHQVAQVGAQNLARTVGAIGRRPGADANRTYDKVQLYGIRSGGPASASHYVLFDSGPIRTVDGRVIGTNVPPIGDIAPHLGQDPHGLFDIKRGEQASAFFNGTFLDVCPKGRACRLDGWAY</sequence>
<proteinExistence type="predicted"/>
<dbReference type="AlphaFoldDB" id="A0A6J5ZFT9"/>
<dbReference type="InterPro" id="IPR029058">
    <property type="entry name" value="AB_hydrolase_fold"/>
</dbReference>
<reference evidence="1" key="1">
    <citation type="submission" date="2020-05" db="EMBL/GenBank/DDBJ databases">
        <authorList>
            <person name="Chiriac C."/>
            <person name="Salcher M."/>
            <person name="Ghai R."/>
            <person name="Kavagutti S V."/>
        </authorList>
    </citation>
    <scope>NUCLEOTIDE SEQUENCE</scope>
</reference>
<organism evidence="1">
    <name type="scientific">freshwater metagenome</name>
    <dbReference type="NCBI Taxonomy" id="449393"/>
    <lineage>
        <taxon>unclassified sequences</taxon>
        <taxon>metagenomes</taxon>
        <taxon>ecological metagenomes</taxon>
    </lineage>
</organism>
<accession>A0A6J5ZFT9</accession>